<dbReference type="AlphaFoldDB" id="A0A427XH62"/>
<dbReference type="STRING" id="105984.A0A427XH62"/>
<dbReference type="RefSeq" id="XP_028473313.1">
    <property type="nucleotide sequence ID" value="XM_028618357.1"/>
</dbReference>
<feature type="region of interest" description="Disordered" evidence="1">
    <location>
        <begin position="1"/>
        <end position="24"/>
    </location>
</feature>
<name>A0A427XH62_9TREE</name>
<comment type="caution">
    <text evidence="3">The sequence shown here is derived from an EMBL/GenBank/DDBJ whole genome shotgun (WGS) entry which is preliminary data.</text>
</comment>
<dbReference type="GeneID" id="39587168"/>
<feature type="compositionally biased region" description="Basic and acidic residues" evidence="1">
    <location>
        <begin position="211"/>
        <end position="222"/>
    </location>
</feature>
<evidence type="ECO:0000313" key="3">
    <source>
        <dbReference type="EMBL" id="RSH78166.1"/>
    </source>
</evidence>
<feature type="transmembrane region" description="Helical" evidence="2">
    <location>
        <begin position="41"/>
        <end position="57"/>
    </location>
</feature>
<evidence type="ECO:0000256" key="2">
    <source>
        <dbReference type="SAM" id="Phobius"/>
    </source>
</evidence>
<reference evidence="3 4" key="1">
    <citation type="submission" date="2018-11" db="EMBL/GenBank/DDBJ databases">
        <title>Genome sequence of Apiotrichum porosum DSM 27194.</title>
        <authorList>
            <person name="Aliyu H."/>
            <person name="Gorte O."/>
            <person name="Ochsenreither K."/>
        </authorList>
    </citation>
    <scope>NUCLEOTIDE SEQUENCE [LARGE SCALE GENOMIC DNA]</scope>
    <source>
        <strain evidence="3 4">DSM 27194</strain>
    </source>
</reference>
<accession>A0A427XH62</accession>
<evidence type="ECO:0000256" key="1">
    <source>
        <dbReference type="SAM" id="MobiDB-lite"/>
    </source>
</evidence>
<keyword evidence="2" id="KW-1133">Transmembrane helix</keyword>
<feature type="region of interest" description="Disordered" evidence="1">
    <location>
        <begin position="211"/>
        <end position="244"/>
    </location>
</feature>
<sequence length="262" mass="28633">MVDAGAVAAPPPPPSPSAVWTATGDNADDPKPWYEHVPKNMLVFAGNAAVVGFFVGARRGARNAQTRYLAENAHRQPTTVKGWYFYHKTRNYRILWGGMREGSRYSLRLSSAVALFVAADEGFAYAREHLNPNSMKTGYPPSHERWGWRQGPVHVEDGAVAGATLATVLSLWYRLPNPVLIRAVILGLGGGAATSGLLMLSDKFGVQRDEEKKAAEARKAEEEAAALARGDDPSATETTTDDENLSWIDRIEAWIQEKSKKA</sequence>
<dbReference type="PANTHER" id="PTHR37852">
    <property type="entry name" value="YALI0B21208P"/>
    <property type="match status" value="1"/>
</dbReference>
<dbReference type="PANTHER" id="PTHR37852:SF1">
    <property type="entry name" value="HIG1 DOMAIN-CONTAINING PROTEIN"/>
    <property type="match status" value="1"/>
</dbReference>
<keyword evidence="2" id="KW-0812">Transmembrane</keyword>
<dbReference type="Proteomes" id="UP000279236">
    <property type="component" value="Unassembled WGS sequence"/>
</dbReference>
<dbReference type="OrthoDB" id="5584028at2759"/>
<protein>
    <submittedName>
        <fullName evidence="3">Uncharacterized protein</fullName>
    </submittedName>
</protein>
<dbReference type="EMBL" id="RSCE01000013">
    <property type="protein sequence ID" value="RSH78166.1"/>
    <property type="molecule type" value="Genomic_DNA"/>
</dbReference>
<evidence type="ECO:0000313" key="4">
    <source>
        <dbReference type="Proteomes" id="UP000279236"/>
    </source>
</evidence>
<gene>
    <name evidence="3" type="ORF">EHS24_002625</name>
</gene>
<proteinExistence type="predicted"/>
<feature type="transmembrane region" description="Helical" evidence="2">
    <location>
        <begin position="179"/>
        <end position="200"/>
    </location>
</feature>
<keyword evidence="2" id="KW-0472">Membrane</keyword>
<organism evidence="3 4">
    <name type="scientific">Apiotrichum porosum</name>
    <dbReference type="NCBI Taxonomy" id="105984"/>
    <lineage>
        <taxon>Eukaryota</taxon>
        <taxon>Fungi</taxon>
        <taxon>Dikarya</taxon>
        <taxon>Basidiomycota</taxon>
        <taxon>Agaricomycotina</taxon>
        <taxon>Tremellomycetes</taxon>
        <taxon>Trichosporonales</taxon>
        <taxon>Trichosporonaceae</taxon>
        <taxon>Apiotrichum</taxon>
    </lineage>
</organism>
<keyword evidence="4" id="KW-1185">Reference proteome</keyword>